<dbReference type="SUPFAM" id="SSF109854">
    <property type="entry name" value="DinB/YfiT-like putative metalloenzymes"/>
    <property type="match status" value="1"/>
</dbReference>
<reference evidence="1" key="1">
    <citation type="submission" date="2023-09" db="EMBL/GenBank/DDBJ databases">
        <title>Acinetobacter soli.</title>
        <authorList>
            <person name="Kim B."/>
            <person name="Kim D."/>
            <person name="Park D."/>
        </authorList>
    </citation>
    <scope>NUCLEOTIDE SEQUENCE</scope>
    <source>
        <strain evidence="1">2023.05</strain>
        <plasmid evidence="1">unnamed1</plasmid>
    </source>
</reference>
<evidence type="ECO:0000313" key="2">
    <source>
        <dbReference type="Proteomes" id="UP001256400"/>
    </source>
</evidence>
<name>A0AB38Z0R6_9GAMM</name>
<organism evidence="1 2">
    <name type="scientific">Acinetobacter soli</name>
    <dbReference type="NCBI Taxonomy" id="487316"/>
    <lineage>
        <taxon>Bacteria</taxon>
        <taxon>Pseudomonadati</taxon>
        <taxon>Pseudomonadota</taxon>
        <taxon>Gammaproteobacteria</taxon>
        <taxon>Moraxellales</taxon>
        <taxon>Moraxellaceae</taxon>
        <taxon>Acinetobacter</taxon>
    </lineage>
</organism>
<dbReference type="Proteomes" id="UP001256400">
    <property type="component" value="Plasmid unnamed1"/>
</dbReference>
<protein>
    <recommendedName>
        <fullName evidence="3">DinB family protein</fullName>
    </recommendedName>
</protein>
<dbReference type="InterPro" id="IPR034660">
    <property type="entry name" value="DinB/YfiT-like"/>
</dbReference>
<accession>A0AB38Z0R6</accession>
<geneLocation type="plasmid" evidence="1 2">
    <name>unnamed1</name>
</geneLocation>
<gene>
    <name evidence="1" type="ORF">RHP80_15835</name>
</gene>
<proteinExistence type="predicted"/>
<dbReference type="PANTHER" id="PTHR39473:SF1">
    <property type="entry name" value="DINB-LIKE DOMAIN-CONTAINING PROTEIN"/>
    <property type="match status" value="1"/>
</dbReference>
<evidence type="ECO:0008006" key="3">
    <source>
        <dbReference type="Google" id="ProtNLM"/>
    </source>
</evidence>
<sequence length="178" mass="19385">MKSLNPVVDAVDYAITILQQAELIAVASITSSKVDYRVEVGPHLRHVLEHFQQLVKGLHLGKVDYDSRERDLSLEQDVAVLRAQIVGLIQSLRALTHADIQATIEVLLLGRLDGSVQFSAPSTVLRELLFVTSHATHHYALLTNLLRACGVALPTCFGKAPATAQYEAQTQVKLGAIA</sequence>
<dbReference type="EMBL" id="CP134207">
    <property type="protein sequence ID" value="WND07315.1"/>
    <property type="molecule type" value="Genomic_DNA"/>
</dbReference>
<keyword evidence="1" id="KW-0614">Plasmid</keyword>
<dbReference type="PANTHER" id="PTHR39473">
    <property type="match status" value="1"/>
</dbReference>
<dbReference type="AlphaFoldDB" id="A0AB38Z0R6"/>
<dbReference type="RefSeq" id="WP_149931239.1">
    <property type="nucleotide sequence ID" value="NZ_BKCR01000029.1"/>
</dbReference>
<evidence type="ECO:0000313" key="1">
    <source>
        <dbReference type="EMBL" id="WND07315.1"/>
    </source>
</evidence>
<dbReference type="Gene3D" id="1.20.120.450">
    <property type="entry name" value="dinb family like domain"/>
    <property type="match status" value="1"/>
</dbReference>